<accession>A0A1Q4HF84</accession>
<organism evidence="4 5">
    <name type="scientific">Mycolicibacterium diernhoferi</name>
    <dbReference type="NCBI Taxonomy" id="1801"/>
    <lineage>
        <taxon>Bacteria</taxon>
        <taxon>Bacillati</taxon>
        <taxon>Actinomycetota</taxon>
        <taxon>Actinomycetes</taxon>
        <taxon>Mycobacteriales</taxon>
        <taxon>Mycobacteriaceae</taxon>
        <taxon>Mycolicibacterium</taxon>
    </lineage>
</organism>
<feature type="domain" description="RapA2 cadherin-like" evidence="3">
    <location>
        <begin position="107"/>
        <end position="167"/>
    </location>
</feature>
<dbReference type="PANTHER" id="PTHR45622">
    <property type="entry name" value="UBIQUITIN-PROTEIN LIGASE E3A-RELATED"/>
    <property type="match status" value="1"/>
</dbReference>
<reference evidence="4 5" key="1">
    <citation type="submission" date="2016-09" db="EMBL/GenBank/DDBJ databases">
        <title>genome sequences of unsequenced Mycobacteria.</title>
        <authorList>
            <person name="Greninger A.L."/>
            <person name="Jerome K.R."/>
            <person name="Mcnair B."/>
            <person name="Wallis C."/>
            <person name="Fang F."/>
        </authorList>
    </citation>
    <scope>NUCLEOTIDE SEQUENCE [LARGE SCALE GENOMIC DNA]</scope>
    <source>
        <strain evidence="4 5">BM1</strain>
    </source>
</reference>
<dbReference type="GO" id="GO:0005737">
    <property type="term" value="C:cytoplasm"/>
    <property type="evidence" value="ECO:0007669"/>
    <property type="project" value="TreeGrafter"/>
</dbReference>
<protein>
    <recommendedName>
        <fullName evidence="3">RapA2 cadherin-like domain-containing protein</fullName>
    </recommendedName>
</protein>
<feature type="region of interest" description="Disordered" evidence="2">
    <location>
        <begin position="1"/>
        <end position="26"/>
    </location>
</feature>
<dbReference type="Proteomes" id="UP000191039">
    <property type="component" value="Unassembled WGS sequence"/>
</dbReference>
<comment type="caution">
    <text evidence="4">The sequence shown here is derived from an EMBL/GenBank/DDBJ whole genome shotgun (WGS) entry which is preliminary data.</text>
</comment>
<proteinExistence type="predicted"/>
<dbReference type="Pfam" id="PF13540">
    <property type="entry name" value="RCC1_2"/>
    <property type="match status" value="1"/>
</dbReference>
<dbReference type="EMBL" id="MIJD01000089">
    <property type="protein sequence ID" value="OPE54395.1"/>
    <property type="molecule type" value="Genomic_DNA"/>
</dbReference>
<name>A0A1Q4HF84_9MYCO</name>
<dbReference type="PROSITE" id="PS50012">
    <property type="entry name" value="RCC1_3"/>
    <property type="match status" value="2"/>
</dbReference>
<feature type="compositionally biased region" description="Low complexity" evidence="2">
    <location>
        <begin position="17"/>
        <end position="26"/>
    </location>
</feature>
<dbReference type="Gene3D" id="2.130.10.30">
    <property type="entry name" value="Regulator of chromosome condensation 1/beta-lactamase-inhibitor protein II"/>
    <property type="match status" value="1"/>
</dbReference>
<feature type="compositionally biased region" description="Polar residues" evidence="2">
    <location>
        <begin position="1"/>
        <end position="14"/>
    </location>
</feature>
<evidence type="ECO:0000256" key="2">
    <source>
        <dbReference type="SAM" id="MobiDB-lite"/>
    </source>
</evidence>
<dbReference type="AlphaFoldDB" id="A0A1Q4HF84"/>
<dbReference type="Pfam" id="PF17803">
    <property type="entry name" value="Cadherin_4"/>
    <property type="match status" value="1"/>
</dbReference>
<dbReference type="SUPFAM" id="SSF50985">
    <property type="entry name" value="RCC1/BLIP-II"/>
    <property type="match status" value="1"/>
</dbReference>
<evidence type="ECO:0000259" key="3">
    <source>
        <dbReference type="Pfam" id="PF17803"/>
    </source>
</evidence>
<dbReference type="PROSITE" id="PS00626">
    <property type="entry name" value="RCC1_2"/>
    <property type="match status" value="2"/>
</dbReference>
<evidence type="ECO:0000256" key="1">
    <source>
        <dbReference type="ARBA" id="ARBA00022737"/>
    </source>
</evidence>
<dbReference type="InterPro" id="IPR000408">
    <property type="entry name" value="Reg_chr_condens"/>
</dbReference>
<dbReference type="PANTHER" id="PTHR45622:SF70">
    <property type="entry name" value="SECRETION-REGULATING GUANINE NUCLEOTIDE EXCHANGE FACTOR"/>
    <property type="match status" value="1"/>
</dbReference>
<keyword evidence="1" id="KW-0677">Repeat</keyword>
<dbReference type="STRING" id="1801.BRW64_12425"/>
<dbReference type="InterPro" id="IPR040853">
    <property type="entry name" value="RapA2_cadherin-like"/>
</dbReference>
<dbReference type="InterPro" id="IPR051709">
    <property type="entry name" value="Ub-ligase/GTPase-reg"/>
</dbReference>
<evidence type="ECO:0000313" key="4">
    <source>
        <dbReference type="EMBL" id="OPE54395.1"/>
    </source>
</evidence>
<gene>
    <name evidence="4" type="ORF">BV510_10550</name>
</gene>
<evidence type="ECO:0000313" key="5">
    <source>
        <dbReference type="Proteomes" id="UP000191039"/>
    </source>
</evidence>
<dbReference type="InterPro" id="IPR009091">
    <property type="entry name" value="RCC1/BLIP-II"/>
</dbReference>
<dbReference type="PRINTS" id="PR00633">
    <property type="entry name" value="RCCNDNSATION"/>
</dbReference>
<sequence>MRSARTSGLPSSHTDAGPETAGTITGGTAAEPAAATATAVAAVAPQVSIVVSTKPSQARPPLRPVRQLVLGVLGVFGFKPNPAPGTANNPILEGLWGAYRRIESLVSNDTPTVKGAAVVDTSLTTDGRVAVTLRVEFDDYDGNALSYTTTDGAHGTLTRNTDGTYTYLTDASTAGDTVSITARDKGFHLHGLLGMFKPGGGHTSTATLTLTLDPVGEPPVTDVVISTPRTGNSWTVRVPSHNPEVTLTAGQPGHVEITRATDGSYLVTVTDSAWALANPGTQITVVATATTRDVNGEIQTVSSTVPIGTVSNLMTIGGYLQPPALPPGTTWVQARSSSIGEVLLRSDGAAFLVDIGITGPIVVPELPAGLTYTQVAAGDGHYVLLRSDGTAIAIAGYPYLQPALNIPDLPAGLTYTQVAAGADHTVLLRSDGAVIAIGTTLNGETEIPDLPAGQTYTQVSAAGYVTVLLRSDGTAVAIGINELGQTDVPAPPSGVNYIQVATGAHHTVLLHSDGNVTAVGYNSHGQLQIPDLPDGMTYVQVDAGHTHTVLLRSDGAVIAIGWVPNGIPTLPDGVVYTAVSADHSYTTVLFSRV</sequence>